<dbReference type="SUPFAM" id="SSF57903">
    <property type="entry name" value="FYVE/PHD zinc finger"/>
    <property type="match status" value="1"/>
</dbReference>
<dbReference type="CDD" id="cd15552">
    <property type="entry name" value="PHD_PHF3_like"/>
    <property type="match status" value="1"/>
</dbReference>
<evidence type="ECO:0000256" key="6">
    <source>
        <dbReference type="SAM" id="MobiDB-lite"/>
    </source>
</evidence>
<dbReference type="InterPro" id="IPR011011">
    <property type="entry name" value="Znf_FYVE_PHD"/>
</dbReference>
<dbReference type="InterPro" id="IPR019787">
    <property type="entry name" value="Znf_PHD-finger"/>
</dbReference>
<gene>
    <name evidence="7" type="ORF">PACLA_8A012762</name>
</gene>
<feature type="region of interest" description="Disordered" evidence="6">
    <location>
        <begin position="91"/>
        <end position="113"/>
    </location>
</feature>
<feature type="compositionally biased region" description="Basic and acidic residues" evidence="6">
    <location>
        <begin position="642"/>
        <end position="655"/>
    </location>
</feature>
<sequence length="1356" mass="153325">MAVIAESRKVIVQLGERRKVFSIEAADFRTLQEANEYVKGQFDLPKSEQIYLQRFDKDWNEYIDISQIEDVKDKDKLLVLVVKDKKGANQENTIKGNTCSNNSRKDDQRPDGESKLVKNFKRQRTLIQLGSGSLALGEAVDEESQCEMQKCVQIDLTNLEQDSKIFGKDAGDTKLTEYQKAVNKASRELVEKNYALGKNRGELFTLARKKVNDEGYPYSKKISRSAAFGVGATPSKPKRKYMQSSLREEHIKSVSSAIHSHDETIDLLQKQKQKYSSVEKYLEAAEINKSILEMVEQKQLKVKELEMLNKAETRSKKTKKKKVRKETGSDSTSTIKGWLTKESSSNSGDETEILSENEVQVLSQAEIQARKEKFYSYHPSDSESEQNELASTQVQPPGKKYVGQNLTDGVQVDGIYKSHLRDISIVEFQVARTIYCKRKHGCLALCKTCLPLVEAAKLVESSGVIPLKVLFCSQFQSKGYKTDKAIRRFMQLPVVILKVKGTLHVLEYSSNTDYERLQELIEKLIPEQKLSLGLNREALKALCELASTEADRKLIRVATTAGMSASQAQSTYGISNLHKERDKVAQAVKEYTAIRNTVDELVRAKEKAVLDSFGVTEASDSEEEILDSDSDTDDVSNGNGKKNSDAEGSEIERMDASSCECDGPIEIDPDFVKENANINFVQSQEHWLIILRENVYNWFSFIAELEILYPDLTKEGLEQMLHAFVHFLSDSDLNTEETTLWRQSRQAYLTARSQTISEEQHRVGGVWTDSESDDPEDWVELTTRGSLHSKSFQEQIKKKKAAFARLKKRMIAKEVTKSSAETKGPKIRLKSRRARKGFNVRLNIDAHWSCAFYKCLDYIQLKDGEDKVLLNRDDAAGFRLDTTYTHKQHKILAEASNPELTTRTDYVNKYASVLQTTSYLFMGTENTAETCVGVVKAHQVFPKNPAQHAADFESLHDHPSIQPLLQHKNVDCIRVDGAGDEGPSHFEVQFMWTEWHFKMAKVCTVVTSRFSGGSYLNRVELLNGCLAVGHSNVFIPSTILGSNRGTDGTDNVKLQANLDTAADVYINTVAAGDPIFLVKGAKNEVSKRYLERRDHLLTFLQGSAKKQSAFKKEFPEEYAYFSKVWTIRNNHIIKNPPENYVFMLCTCYQKNCPHPVCVNGKPNSQPVWFKDGPPLTYVPLPIPDPKRKWGSKCDTCVGACSGYYLSPEDNIKWVIEHGGESCIQPPRKVIGEYFKKPNVVITDDTIKLLAEKTLLSEADVKMWIDHLETIKIRRKEGARKAVETKRKKMAEKNKGMAVENAKVAELHCICKQPDDGRFMICCDSCDTWFHGDCIDLCEEQGELLEDFYCDACLVAS</sequence>
<keyword evidence="5" id="KW-0539">Nucleus</keyword>
<dbReference type="PROSITE" id="PS01359">
    <property type="entry name" value="ZF_PHD_1"/>
    <property type="match status" value="1"/>
</dbReference>
<dbReference type="InterPro" id="IPR019786">
    <property type="entry name" value="Zinc_finger_PHD-type_CS"/>
</dbReference>
<evidence type="ECO:0000313" key="8">
    <source>
        <dbReference type="Proteomes" id="UP001152795"/>
    </source>
</evidence>
<feature type="region of interest" description="Disordered" evidence="6">
    <location>
        <begin position="620"/>
        <end position="655"/>
    </location>
</feature>
<feature type="compositionally biased region" description="Acidic residues" evidence="6">
    <location>
        <begin position="620"/>
        <end position="634"/>
    </location>
</feature>
<dbReference type="OrthoDB" id="5984617at2759"/>
<organism evidence="7 8">
    <name type="scientific">Paramuricea clavata</name>
    <name type="common">Red gorgonian</name>
    <name type="synonym">Violescent sea-whip</name>
    <dbReference type="NCBI Taxonomy" id="317549"/>
    <lineage>
        <taxon>Eukaryota</taxon>
        <taxon>Metazoa</taxon>
        <taxon>Cnidaria</taxon>
        <taxon>Anthozoa</taxon>
        <taxon>Octocorallia</taxon>
        <taxon>Malacalcyonacea</taxon>
        <taxon>Plexauridae</taxon>
        <taxon>Paramuricea</taxon>
    </lineage>
</organism>
<dbReference type="Pfam" id="PF04905">
    <property type="entry name" value="NCD2"/>
    <property type="match status" value="1"/>
</dbReference>
<dbReference type="SMART" id="SM00249">
    <property type="entry name" value="PHD"/>
    <property type="match status" value="1"/>
</dbReference>
<evidence type="ECO:0000256" key="3">
    <source>
        <dbReference type="ARBA" id="ARBA00022771"/>
    </source>
</evidence>
<dbReference type="PANTHER" id="PTHR46174">
    <property type="entry name" value="CXXC-TYPE ZINC FINGER PROTEIN 1"/>
    <property type="match status" value="1"/>
</dbReference>
<evidence type="ECO:0000256" key="2">
    <source>
        <dbReference type="ARBA" id="ARBA00022723"/>
    </source>
</evidence>
<dbReference type="Gene3D" id="3.30.40.10">
    <property type="entry name" value="Zinc/RING finger domain, C3HC4 (zinc finger)"/>
    <property type="match status" value="1"/>
</dbReference>
<feature type="compositionally biased region" description="Basic and acidic residues" evidence="6">
    <location>
        <begin position="103"/>
        <end position="113"/>
    </location>
</feature>
<keyword evidence="4" id="KW-0862">Zinc</keyword>
<evidence type="ECO:0000256" key="1">
    <source>
        <dbReference type="ARBA" id="ARBA00004123"/>
    </source>
</evidence>
<feature type="region of interest" description="Disordered" evidence="6">
    <location>
        <begin position="313"/>
        <end position="355"/>
    </location>
</feature>
<comment type="caution">
    <text evidence="7">The sequence shown here is derived from an EMBL/GenBank/DDBJ whole genome shotgun (WGS) entry which is preliminary data.</text>
</comment>
<keyword evidence="3" id="KW-0863">Zinc-finger</keyword>
<evidence type="ECO:0000256" key="5">
    <source>
        <dbReference type="ARBA" id="ARBA00023242"/>
    </source>
</evidence>
<dbReference type="InterPro" id="IPR037869">
    <property type="entry name" value="Spp1/CFP1"/>
</dbReference>
<dbReference type="PANTHER" id="PTHR46174:SF1">
    <property type="entry name" value="CXXC-TYPE ZINC FINGER PROTEIN 1"/>
    <property type="match status" value="1"/>
</dbReference>
<dbReference type="Pfam" id="PF00628">
    <property type="entry name" value="PHD"/>
    <property type="match status" value="1"/>
</dbReference>
<dbReference type="InterPro" id="IPR013083">
    <property type="entry name" value="Znf_RING/FYVE/PHD"/>
</dbReference>
<dbReference type="GO" id="GO:0045892">
    <property type="term" value="P:negative regulation of DNA-templated transcription"/>
    <property type="evidence" value="ECO:0007669"/>
    <property type="project" value="InterPro"/>
</dbReference>
<dbReference type="GO" id="GO:0048188">
    <property type="term" value="C:Set1C/COMPASS complex"/>
    <property type="evidence" value="ECO:0007669"/>
    <property type="project" value="InterPro"/>
</dbReference>
<dbReference type="Gene3D" id="1.20.120.2010">
    <property type="entry name" value="NAB conserved domain 2"/>
    <property type="match status" value="1"/>
</dbReference>
<accession>A0A7D9IZX2</accession>
<reference evidence="7" key="1">
    <citation type="submission" date="2020-04" db="EMBL/GenBank/DDBJ databases">
        <authorList>
            <person name="Alioto T."/>
            <person name="Alioto T."/>
            <person name="Gomez Garrido J."/>
        </authorList>
    </citation>
    <scope>NUCLEOTIDE SEQUENCE</scope>
    <source>
        <strain evidence="7">A484AB</strain>
    </source>
</reference>
<feature type="compositionally biased region" description="Polar residues" evidence="6">
    <location>
        <begin position="91"/>
        <end position="102"/>
    </location>
</feature>
<proteinExistence type="predicted"/>
<protein>
    <submittedName>
        <fullName evidence="7">Chromatin modification-related YNG2</fullName>
    </submittedName>
</protein>
<evidence type="ECO:0000313" key="7">
    <source>
        <dbReference type="EMBL" id="CAB4017275.1"/>
    </source>
</evidence>
<dbReference type="GO" id="GO:0045893">
    <property type="term" value="P:positive regulation of DNA-templated transcription"/>
    <property type="evidence" value="ECO:0007669"/>
    <property type="project" value="TreeGrafter"/>
</dbReference>
<dbReference type="InterPro" id="IPR001965">
    <property type="entry name" value="Znf_PHD"/>
</dbReference>
<dbReference type="EMBL" id="CACRXK020009474">
    <property type="protein sequence ID" value="CAB4017275.1"/>
    <property type="molecule type" value="Genomic_DNA"/>
</dbReference>
<comment type="subcellular location">
    <subcellularLocation>
        <location evidence="1">Nucleus</location>
    </subcellularLocation>
</comment>
<dbReference type="Proteomes" id="UP001152795">
    <property type="component" value="Unassembled WGS sequence"/>
</dbReference>
<name>A0A7D9IZX2_PARCT</name>
<keyword evidence="8" id="KW-1185">Reference proteome</keyword>
<dbReference type="InterPro" id="IPR038398">
    <property type="entry name" value="NCD2_sf"/>
</dbReference>
<keyword evidence="2" id="KW-0479">Metal-binding</keyword>
<feature type="region of interest" description="Disordered" evidence="6">
    <location>
        <begin position="377"/>
        <end position="400"/>
    </location>
</feature>
<dbReference type="InterPro" id="IPR006989">
    <property type="entry name" value="NAB_co-repressor_dom"/>
</dbReference>
<evidence type="ECO:0000256" key="4">
    <source>
        <dbReference type="ARBA" id="ARBA00022833"/>
    </source>
</evidence>
<dbReference type="GO" id="GO:0008270">
    <property type="term" value="F:zinc ion binding"/>
    <property type="evidence" value="ECO:0007669"/>
    <property type="project" value="UniProtKB-KW"/>
</dbReference>
<feature type="compositionally biased region" description="Polar residues" evidence="6">
    <location>
        <begin position="329"/>
        <end position="348"/>
    </location>
</feature>